<protein>
    <submittedName>
        <fullName evidence="3">MGMT family protein</fullName>
    </submittedName>
</protein>
<dbReference type="Pfam" id="PF01035">
    <property type="entry name" value="DNA_binding_1"/>
    <property type="match status" value="1"/>
</dbReference>
<proteinExistence type="predicted"/>
<accession>A0A5B0X835</accession>
<dbReference type="CDD" id="cd06445">
    <property type="entry name" value="ATase"/>
    <property type="match status" value="1"/>
</dbReference>
<dbReference type="SUPFAM" id="SSF46767">
    <property type="entry name" value="Methylated DNA-protein cysteine methyltransferase, C-terminal domain"/>
    <property type="match status" value="1"/>
</dbReference>
<organism evidence="3 4">
    <name type="scientific">Pseudohalioglobus sediminis</name>
    <dbReference type="NCBI Taxonomy" id="2606449"/>
    <lineage>
        <taxon>Bacteria</taxon>
        <taxon>Pseudomonadati</taxon>
        <taxon>Pseudomonadota</taxon>
        <taxon>Gammaproteobacteria</taxon>
        <taxon>Cellvibrionales</taxon>
        <taxon>Halieaceae</taxon>
        <taxon>Pseudohalioglobus</taxon>
    </lineage>
</organism>
<keyword evidence="4" id="KW-1185">Reference proteome</keyword>
<evidence type="ECO:0000313" key="3">
    <source>
        <dbReference type="EMBL" id="KAA1194521.1"/>
    </source>
</evidence>
<evidence type="ECO:0000259" key="2">
    <source>
        <dbReference type="Pfam" id="PF01035"/>
    </source>
</evidence>
<dbReference type="NCBIfam" id="TIGR00589">
    <property type="entry name" value="ogt"/>
    <property type="match status" value="1"/>
</dbReference>
<keyword evidence="1" id="KW-0227">DNA damage</keyword>
<reference evidence="3 4" key="1">
    <citation type="submission" date="2019-09" db="EMBL/GenBank/DDBJ databases">
        <authorList>
            <person name="Chen X.-Y."/>
        </authorList>
    </citation>
    <scope>NUCLEOTIDE SEQUENCE [LARGE SCALE GENOMIC DNA]</scope>
    <source>
        <strain evidence="3 4">NY5</strain>
    </source>
</reference>
<sequence length="107" mass="11675">MAEIEPDINQRIWQVVTMIPRGKVATYGDVAAQAGLPGAARRVGRALKYLPPGTRIPWHRVVNAQGGISLADGSAGKYTQRERLEAEGVSFKANGKIDLGRFRAFTR</sequence>
<gene>
    <name evidence="3" type="ORF">F0M18_03595</name>
</gene>
<comment type="caution">
    <text evidence="3">The sequence shown here is derived from an EMBL/GenBank/DDBJ whole genome shotgun (WGS) entry which is preliminary data.</text>
</comment>
<dbReference type="InterPro" id="IPR036388">
    <property type="entry name" value="WH-like_DNA-bd_sf"/>
</dbReference>
<dbReference type="Gene3D" id="1.10.10.10">
    <property type="entry name" value="Winged helix-like DNA-binding domain superfamily/Winged helix DNA-binding domain"/>
    <property type="match status" value="1"/>
</dbReference>
<dbReference type="InterPro" id="IPR052520">
    <property type="entry name" value="ATL_DNA_repair"/>
</dbReference>
<dbReference type="InterPro" id="IPR036217">
    <property type="entry name" value="MethylDNA_cys_MeTrfase_DNAb"/>
</dbReference>
<evidence type="ECO:0000256" key="1">
    <source>
        <dbReference type="ARBA" id="ARBA00022763"/>
    </source>
</evidence>
<dbReference type="PANTHER" id="PTHR42942">
    <property type="entry name" value="6-O-METHYLGUANINE DNA METHYLTRANSFERASE"/>
    <property type="match status" value="1"/>
</dbReference>
<evidence type="ECO:0000313" key="4">
    <source>
        <dbReference type="Proteomes" id="UP000323708"/>
    </source>
</evidence>
<name>A0A5B0X835_9GAMM</name>
<dbReference type="RefSeq" id="WP_149609990.1">
    <property type="nucleotide sequence ID" value="NZ_VTUX01000001.1"/>
</dbReference>
<dbReference type="EMBL" id="VTUX01000001">
    <property type="protein sequence ID" value="KAA1194521.1"/>
    <property type="molecule type" value="Genomic_DNA"/>
</dbReference>
<dbReference type="PANTHER" id="PTHR42942:SF1">
    <property type="entry name" value="ALKYLTRANSFERASE-LIKE PROTEIN 1"/>
    <property type="match status" value="1"/>
</dbReference>
<dbReference type="AlphaFoldDB" id="A0A5B0X835"/>
<dbReference type="GO" id="GO:0003824">
    <property type="term" value="F:catalytic activity"/>
    <property type="evidence" value="ECO:0007669"/>
    <property type="project" value="InterPro"/>
</dbReference>
<dbReference type="GO" id="GO:0006281">
    <property type="term" value="P:DNA repair"/>
    <property type="evidence" value="ECO:0007669"/>
    <property type="project" value="InterPro"/>
</dbReference>
<dbReference type="InterPro" id="IPR014048">
    <property type="entry name" value="MethylDNA_cys_MeTrfase_DNA-bd"/>
</dbReference>
<dbReference type="Proteomes" id="UP000323708">
    <property type="component" value="Unassembled WGS sequence"/>
</dbReference>
<feature type="domain" description="Methylated-DNA-[protein]-cysteine S-methyltransferase DNA binding" evidence="2">
    <location>
        <begin position="8"/>
        <end position="89"/>
    </location>
</feature>